<dbReference type="Proteomes" id="UP000789860">
    <property type="component" value="Unassembled WGS sequence"/>
</dbReference>
<protein>
    <submittedName>
        <fullName evidence="1">3490_t:CDS:1</fullName>
    </submittedName>
</protein>
<dbReference type="EMBL" id="CAJVPM010002444">
    <property type="protein sequence ID" value="CAG8486426.1"/>
    <property type="molecule type" value="Genomic_DNA"/>
</dbReference>
<accession>A0ACA9KRC2</accession>
<comment type="caution">
    <text evidence="1">The sequence shown here is derived from an EMBL/GenBank/DDBJ whole genome shotgun (WGS) entry which is preliminary data.</text>
</comment>
<feature type="non-terminal residue" evidence="1">
    <location>
        <position position="1"/>
    </location>
</feature>
<evidence type="ECO:0000313" key="1">
    <source>
        <dbReference type="EMBL" id="CAG8486426.1"/>
    </source>
</evidence>
<reference evidence="1" key="1">
    <citation type="submission" date="2021-06" db="EMBL/GenBank/DDBJ databases">
        <authorList>
            <person name="Kallberg Y."/>
            <person name="Tangrot J."/>
            <person name="Rosling A."/>
        </authorList>
    </citation>
    <scope>NUCLEOTIDE SEQUENCE</scope>
    <source>
        <strain evidence="1">AU212A</strain>
    </source>
</reference>
<gene>
    <name evidence="1" type="ORF">SCALOS_LOCUS2651</name>
</gene>
<organism evidence="1 2">
    <name type="scientific">Scutellospora calospora</name>
    <dbReference type="NCBI Taxonomy" id="85575"/>
    <lineage>
        <taxon>Eukaryota</taxon>
        <taxon>Fungi</taxon>
        <taxon>Fungi incertae sedis</taxon>
        <taxon>Mucoromycota</taxon>
        <taxon>Glomeromycotina</taxon>
        <taxon>Glomeromycetes</taxon>
        <taxon>Diversisporales</taxon>
        <taxon>Gigasporaceae</taxon>
        <taxon>Scutellospora</taxon>
    </lineage>
</organism>
<evidence type="ECO:0000313" key="2">
    <source>
        <dbReference type="Proteomes" id="UP000789860"/>
    </source>
</evidence>
<name>A0ACA9KRC2_9GLOM</name>
<keyword evidence="2" id="KW-1185">Reference proteome</keyword>
<sequence length="876" mass="99277">LRTKIAKLEYIIEKNELKILCSEEKYNKNIANEQDIPPIEEVQFISSERTKTITDTENVSTENSFEDSEQNPNVNSSGKINLQTDDTSTFNITDEASNSDKPNNASEVNAFLDSKYKEKASKDIIQNIKEKLRDQEASSEKLDSSRKLEKLMSPLLSSEASTYVPGEVVQGLLQRFLINSIEGENIEIMNSKPSYSAPAELAHLLYQASKARKKSIKANEVSHSEDAIASKSLQEVNNDRGSDYEYDFEDPFDNSEDDSRSKDANASKDDDGFYGFSDDDDEGYYYDLNTEASTSVLKMICIRSFYISLASSAIDFQHMSCQSEASSSSADSSSSARPSSSADSSSSARALPSAYSSNSSDSSQRFANIISTWKSSRTTSEYFQQLEIHYRTKRELEVIESRKTIDLAEIDRMKVSQLRNNTESVTKIHQHVSDGFVEFTKENTRIQKRTLEVSESSSSKKQKPEDENAGYESEESDLDADDEMRSLAQDEVEIRNKLFGILAEYQNKDKESGENYMTSVCLNGILDLSDEKVYKTVKKTLDINQLNWLEKVIMKKNWKSTPEFVQYIEQFTEDACTRAEIPTIVRKSYVPGRFDPSYYEAHDIAQQILTHFSVRLEAPMRIEYKGLDLERTFAIDTIVYILNRLFRMHQDELDVAWIEQTTPDTKDHKFDGLYKVIKTTGKSQVIIIVEFSYGRKAPESKKDGDQLKLCRNAMRTLNKLLKTIPKDRARVYLVQSFNGFIEIKYLVRPIPSIYVLQRFMLTKLPASFGDFEQFANNLKDLMNWQADVLSTVRAVNKAIAVDNIGGGNNLCLTSVDDTPLKKKKAEKNQTSSPKSPCPGEDKINWIKSFSTSTISRLSVENIERGLKAEDPLPDGV</sequence>
<proteinExistence type="predicted"/>